<keyword evidence="1" id="KW-0732">Signal</keyword>
<organism evidence="3 4">
    <name type="scientific">Salibacter halophilus</name>
    <dbReference type="NCBI Taxonomy" id="1803916"/>
    <lineage>
        <taxon>Bacteria</taxon>
        <taxon>Pseudomonadati</taxon>
        <taxon>Bacteroidota</taxon>
        <taxon>Flavobacteriia</taxon>
        <taxon>Flavobacteriales</taxon>
        <taxon>Salibacteraceae</taxon>
        <taxon>Salibacter</taxon>
    </lineage>
</organism>
<name>A0A6N6M5F6_9FLAO</name>
<dbReference type="InterPro" id="IPR007110">
    <property type="entry name" value="Ig-like_dom"/>
</dbReference>
<proteinExistence type="predicted"/>
<dbReference type="Gene3D" id="2.60.40.740">
    <property type="match status" value="1"/>
</dbReference>
<keyword evidence="4" id="KW-1185">Reference proteome</keyword>
<dbReference type="InterPro" id="IPR013783">
    <property type="entry name" value="Ig-like_fold"/>
</dbReference>
<dbReference type="Gene3D" id="2.60.40.10">
    <property type="entry name" value="Immunoglobulins"/>
    <property type="match status" value="1"/>
</dbReference>
<dbReference type="Pfam" id="PF13573">
    <property type="entry name" value="SprB"/>
    <property type="match status" value="2"/>
</dbReference>
<dbReference type="EMBL" id="WACR01000004">
    <property type="protein sequence ID" value="KAB1064753.1"/>
    <property type="molecule type" value="Genomic_DNA"/>
</dbReference>
<gene>
    <name evidence="3" type="ORF">F3059_05195</name>
</gene>
<feature type="domain" description="Ig-like" evidence="2">
    <location>
        <begin position="707"/>
        <end position="779"/>
    </location>
</feature>
<evidence type="ECO:0000313" key="4">
    <source>
        <dbReference type="Proteomes" id="UP000435357"/>
    </source>
</evidence>
<comment type="caution">
    <text evidence="3">The sequence shown here is derived from an EMBL/GenBank/DDBJ whole genome shotgun (WGS) entry which is preliminary data.</text>
</comment>
<evidence type="ECO:0000256" key="1">
    <source>
        <dbReference type="ARBA" id="ARBA00022729"/>
    </source>
</evidence>
<evidence type="ECO:0000313" key="3">
    <source>
        <dbReference type="EMBL" id="KAB1064753.1"/>
    </source>
</evidence>
<dbReference type="PROSITE" id="PS50835">
    <property type="entry name" value="IG_LIKE"/>
    <property type="match status" value="1"/>
</dbReference>
<dbReference type="NCBIfam" id="TIGR04183">
    <property type="entry name" value="Por_Secre_tail"/>
    <property type="match status" value="1"/>
</dbReference>
<dbReference type="RefSeq" id="WP_151167072.1">
    <property type="nucleotide sequence ID" value="NZ_WACR01000004.1"/>
</dbReference>
<dbReference type="InterPro" id="IPR025667">
    <property type="entry name" value="SprB_repeat"/>
</dbReference>
<reference evidence="3 4" key="1">
    <citation type="submission" date="2019-09" db="EMBL/GenBank/DDBJ databases">
        <title>Genomes of Cryomorphaceae.</title>
        <authorList>
            <person name="Bowman J.P."/>
        </authorList>
    </citation>
    <scope>NUCLEOTIDE SEQUENCE [LARGE SCALE GENOMIC DNA]</scope>
    <source>
        <strain evidence="3 4">KCTC 52047</strain>
    </source>
</reference>
<sequence length="1453" mass="156315">MKRKVLLSIMGVVIISVTNLLYGQNDFISEIGYIANNDVLIPRHTKRITTSSEEGYAICGIANNNNSHFVTKTDLFGNPLWHKRIGSADNIHPVMTVNNHSSSTFDGDIYVAGQATAGLRITHFDGATGSIVNETKVNTSFASKKITPFQIKPIEYNGDILFGIVGMIKDINDDYLHSSFTLIDDNGAIVYSKEYPLPLPPNPHNNGAPVAFERKSGTNNVIIAYGSGGAYLYSFDVNFISGNFITNSSKFVQINISNANDLNIMDIEEIPGQGDLVLGGQLKNNECLILLDNNNNLKKVNLLNPNVSYSNLVYDVNYNQRSNEINVLNGWFGMNGVPISTNMLICDYSGGSLTILGNTRLYDPNTLTPYKFNLPATFTHSSSGNIAFAPRGGSIDGFPLVVFNSSNNVTSCSMDPIQFNPKDFPFYSPSVFDPTQNSFSTQNISLNYIADVLERTDVCNPQCTSGQIPVNITATGSGICSTTGSGSVILTANASGGPYNYVWYPSTQTSSSITVSSTGTYQVTVSDPQTGCIGTASFNVTADDDPDPANYIITPNGTVCQNDNPTTFDLFPSNINSTNPSYSWDFDYGQTSTDASPQVNLNSNYGLRDITLDYTNACGTMQVISSITLEGHEGSIQTTQPLCASGTGQLCFNATASSSSLNYTWSNGGNTACISNLSAGTYTVTVSLNSNPNCSEVYSGVINPAPPAITFNPNTTDETCINSSDGEIVLNVSGGTPPYSYNWTGSSSTSGTATNLTNGTYSCTVTDANGCTSSSGNISINTANPGTGITFNPTVTNNTCFGACDGEIVLNPTISGSLTPTYQWNFGATTQDVDNLCGGDYSVNVSTSACPDYRVDVNIDPNADSYWQVYSQDSQSETKSVDVESDDDGNIYVTGYFEGSASFNNGDVTINSGSSPRGLFLVKYDKCANFEWVGYTTSGSVSTNYEGVDIEYRNGEIIILGSTSNQNINFDYLVKDNTNTNINSTLIIQAQAGDGYFIGRSSTDALTLNNFNFVDRTNSYTNEEFTSIDIMSSSNLQDFILAGKNNGELFISEVSYNGTNDYVITSNNYTGSLDNSINDIERRVGTQELYITGEYINSTLLGSSYTILGSSDAYTAVISGISNLSNIPSNSYIHVGEANQTAAGNEVDINELATGEVQVYTTGHYNEALTGWNYPSASGGGMVSAGGIDNAFISSSTFEPQGPFIKNWAVDFTGNDFIEAEGQGIIYDESGDRILATGTFISEEIHVPNQSESAPGNGYTNMWNIAISLNGDVQWMNSGTTNKPIEVAGIAAYGVNGFIAGSYTSDIDLTYNYQSPVIPYIGSSGTQIFEMFIARCGNALTQSQGSMQGQFYKKDPFADKSDNAVSLIQDNEHKFNVYPNPTRGDITIEWKSELEENWSVNIYSGTGVNVYSNSLDASNNMIKINEFSHLSKGVYFVKVSQGNLIETTRLVIQ</sequence>
<protein>
    <submittedName>
        <fullName evidence="3">T9SS type A sorting domain-containing protein</fullName>
    </submittedName>
</protein>
<dbReference type="Proteomes" id="UP000435357">
    <property type="component" value="Unassembled WGS sequence"/>
</dbReference>
<dbReference type="Pfam" id="PF18962">
    <property type="entry name" value="Por_Secre_tail"/>
    <property type="match status" value="1"/>
</dbReference>
<dbReference type="OrthoDB" id="9805017at2"/>
<accession>A0A6N6M5F6</accession>
<evidence type="ECO:0000259" key="2">
    <source>
        <dbReference type="PROSITE" id="PS50835"/>
    </source>
</evidence>
<dbReference type="InterPro" id="IPR026444">
    <property type="entry name" value="Secre_tail"/>
</dbReference>